<dbReference type="EMBL" id="CM046126">
    <property type="protein sequence ID" value="KAI8426756.1"/>
    <property type="molecule type" value="Genomic_DNA"/>
</dbReference>
<comment type="caution">
    <text evidence="1">The sequence shown here is derived from an EMBL/GenBank/DDBJ whole genome shotgun (WGS) entry which is preliminary data.</text>
</comment>
<sequence length="77" mass="9286">MTYRFISPEPRSETAAMKPTRKYYLFLLLALAFYFTTSKLIFDKVHDTTQIVIDELFHIPQGIAYCQRMFRMLYEYT</sequence>
<protein>
    <submittedName>
        <fullName evidence="1">Uncharacterized protein</fullName>
    </submittedName>
</protein>
<accession>A0ACC0JRH2</accession>
<keyword evidence="2" id="KW-1185">Reference proteome</keyword>
<dbReference type="Proteomes" id="UP001064048">
    <property type="component" value="Chromosome 26"/>
</dbReference>
<proteinExistence type="predicted"/>
<organism evidence="1 2">
    <name type="scientific">Choristoneura fumiferana</name>
    <name type="common">Spruce budworm moth</name>
    <name type="synonym">Archips fumiferana</name>
    <dbReference type="NCBI Taxonomy" id="7141"/>
    <lineage>
        <taxon>Eukaryota</taxon>
        <taxon>Metazoa</taxon>
        <taxon>Ecdysozoa</taxon>
        <taxon>Arthropoda</taxon>
        <taxon>Hexapoda</taxon>
        <taxon>Insecta</taxon>
        <taxon>Pterygota</taxon>
        <taxon>Neoptera</taxon>
        <taxon>Endopterygota</taxon>
        <taxon>Lepidoptera</taxon>
        <taxon>Glossata</taxon>
        <taxon>Ditrysia</taxon>
        <taxon>Tortricoidea</taxon>
        <taxon>Tortricidae</taxon>
        <taxon>Tortricinae</taxon>
        <taxon>Choristoneura</taxon>
    </lineage>
</organism>
<name>A0ACC0JRH2_CHOFU</name>
<evidence type="ECO:0000313" key="2">
    <source>
        <dbReference type="Proteomes" id="UP001064048"/>
    </source>
</evidence>
<evidence type="ECO:0000313" key="1">
    <source>
        <dbReference type="EMBL" id="KAI8426756.1"/>
    </source>
</evidence>
<reference evidence="1 2" key="1">
    <citation type="journal article" date="2022" name="Genome Biol. Evol.">
        <title>The Spruce Budworm Genome: Reconstructing the Evolutionary History of Antifreeze Proteins.</title>
        <authorList>
            <person name="Beliveau C."/>
            <person name="Gagne P."/>
            <person name="Picq S."/>
            <person name="Vernygora O."/>
            <person name="Keeling C.I."/>
            <person name="Pinkney K."/>
            <person name="Doucet D."/>
            <person name="Wen F."/>
            <person name="Johnston J.S."/>
            <person name="Maaroufi H."/>
            <person name="Boyle B."/>
            <person name="Laroche J."/>
            <person name="Dewar K."/>
            <person name="Juretic N."/>
            <person name="Blackburn G."/>
            <person name="Nisole A."/>
            <person name="Brunet B."/>
            <person name="Brandao M."/>
            <person name="Lumley L."/>
            <person name="Duan J."/>
            <person name="Quan G."/>
            <person name="Lucarotti C.J."/>
            <person name="Roe A.D."/>
            <person name="Sperling F.A.H."/>
            <person name="Levesque R.C."/>
            <person name="Cusson M."/>
        </authorList>
    </citation>
    <scope>NUCLEOTIDE SEQUENCE [LARGE SCALE GENOMIC DNA]</scope>
    <source>
        <strain evidence="1">Glfc:IPQL:Cfum</strain>
    </source>
</reference>
<gene>
    <name evidence="1" type="ORF">MSG28_014447</name>
</gene>